<name>A0ABX1T658_9PROT</name>
<feature type="domain" description="Methyltransferase type 11" evidence="2">
    <location>
        <begin position="105"/>
        <end position="201"/>
    </location>
</feature>
<dbReference type="GO" id="GO:0008168">
    <property type="term" value="F:methyltransferase activity"/>
    <property type="evidence" value="ECO:0007669"/>
    <property type="project" value="UniProtKB-KW"/>
</dbReference>
<keyword evidence="3" id="KW-0808">Transferase</keyword>
<dbReference type="EMBL" id="SPMX01000010">
    <property type="protein sequence ID" value="NMQ04588.1"/>
    <property type="molecule type" value="Genomic_DNA"/>
</dbReference>
<reference evidence="3" key="1">
    <citation type="submission" date="2019-03" db="EMBL/GenBank/DDBJ databases">
        <title>Metabolic reconstructions from genomes of highly enriched 'Candidatus Accumulibacter' and 'Candidatus Competibacter' bioreactor populations.</title>
        <authorList>
            <person name="Annavajhala M.K."/>
            <person name="Welles L."/>
            <person name="Abbas B."/>
            <person name="Sorokin D."/>
            <person name="Park H."/>
            <person name="Van Loosdrecht M."/>
            <person name="Chandran K."/>
        </authorList>
    </citation>
    <scope>NUCLEOTIDE SEQUENCE</scope>
    <source>
        <strain evidence="3">SBR_L</strain>
    </source>
</reference>
<accession>A0ABX1T658</accession>
<organism evidence="3 4">
    <name type="scientific">Candidatus Accumulibacter contiguus</name>
    <dbReference type="NCBI Taxonomy" id="2954381"/>
    <lineage>
        <taxon>Bacteria</taxon>
        <taxon>Pseudomonadati</taxon>
        <taxon>Pseudomonadota</taxon>
        <taxon>Betaproteobacteria</taxon>
        <taxon>Candidatus Accumulibacter</taxon>
    </lineage>
</organism>
<dbReference type="CDD" id="cd02440">
    <property type="entry name" value="AdoMet_MTases"/>
    <property type="match status" value="1"/>
</dbReference>
<keyword evidence="4" id="KW-1185">Reference proteome</keyword>
<dbReference type="Pfam" id="PF08241">
    <property type="entry name" value="Methyltransf_11"/>
    <property type="match status" value="1"/>
</dbReference>
<dbReference type="Gene3D" id="3.40.50.150">
    <property type="entry name" value="Vaccinia Virus protein VP39"/>
    <property type="match status" value="1"/>
</dbReference>
<dbReference type="InterPro" id="IPR013216">
    <property type="entry name" value="Methyltransf_11"/>
</dbReference>
<dbReference type="GO" id="GO:0032259">
    <property type="term" value="P:methylation"/>
    <property type="evidence" value="ECO:0007669"/>
    <property type="project" value="UniProtKB-KW"/>
</dbReference>
<keyword evidence="3" id="KW-0489">Methyltransferase</keyword>
<protein>
    <submittedName>
        <fullName evidence="3">Class I SAM-dependent methyltransferase</fullName>
    </submittedName>
</protein>
<dbReference type="InterPro" id="IPR029063">
    <property type="entry name" value="SAM-dependent_MTases_sf"/>
</dbReference>
<comment type="caution">
    <text evidence="3">The sequence shown here is derived from an EMBL/GenBank/DDBJ whole genome shotgun (WGS) entry which is preliminary data.</text>
</comment>
<feature type="region of interest" description="Disordered" evidence="1">
    <location>
        <begin position="1"/>
        <end position="43"/>
    </location>
</feature>
<evidence type="ECO:0000259" key="2">
    <source>
        <dbReference type="Pfam" id="PF08241"/>
    </source>
</evidence>
<proteinExistence type="predicted"/>
<dbReference type="PANTHER" id="PTHR43861">
    <property type="entry name" value="TRANS-ACONITATE 2-METHYLTRANSFERASE-RELATED"/>
    <property type="match status" value="1"/>
</dbReference>
<evidence type="ECO:0000256" key="1">
    <source>
        <dbReference type="SAM" id="MobiDB-lite"/>
    </source>
</evidence>
<gene>
    <name evidence="3" type="ORF">E4Q08_04600</name>
</gene>
<evidence type="ECO:0000313" key="3">
    <source>
        <dbReference type="EMBL" id="NMQ04588.1"/>
    </source>
</evidence>
<dbReference type="SUPFAM" id="SSF53335">
    <property type="entry name" value="S-adenosyl-L-methionine-dependent methyltransferases"/>
    <property type="match status" value="1"/>
</dbReference>
<sequence>MAVPAESGAGLPQEIGQGGDAVTPVEHGPLSGSSSPAAKPAIKECEPGEHVQEQAYYLDTCARFDRAEVASEYRARKNVSTARNRREWQCIEKALATIPSGAAVLDLPCGSGRLEPLLEKRGYRVTAADYSSHMVDTARAAYLEASNQPDLLEHMRFMQQDVMQMNFADGEFDAVICNRLLHHYPTPGLRQQALRECKRVSRGIVVISYFSNLALSALRFHLKNRFKSRTPTDRVPIWFRVLEQDLDAVGLRCTGTYPVRYGLSPQTYLRLEGC</sequence>
<evidence type="ECO:0000313" key="4">
    <source>
        <dbReference type="Proteomes" id="UP000886469"/>
    </source>
</evidence>
<dbReference type="Proteomes" id="UP000886469">
    <property type="component" value="Unassembled WGS sequence"/>
</dbReference>